<dbReference type="GO" id="GO:0031380">
    <property type="term" value="C:nuclear RNA-directed RNA polymerase complex"/>
    <property type="evidence" value="ECO:0007669"/>
    <property type="project" value="TreeGrafter"/>
</dbReference>
<dbReference type="Pfam" id="PF05183">
    <property type="entry name" value="RdRP"/>
    <property type="match status" value="1"/>
</dbReference>
<dbReference type="Proteomes" id="UP001303889">
    <property type="component" value="Unassembled WGS sequence"/>
</dbReference>
<protein>
    <submittedName>
        <fullName evidence="3">RNA dependent RNA polymerase-domain-containing protein</fullName>
    </submittedName>
</protein>
<dbReference type="InterPro" id="IPR057596">
    <property type="entry name" value="RDRP_core"/>
</dbReference>
<gene>
    <name evidence="3" type="ORF">C8A05DRAFT_40633</name>
</gene>
<reference evidence="3" key="1">
    <citation type="journal article" date="2023" name="Mol. Phylogenet. Evol.">
        <title>Genome-scale phylogeny and comparative genomics of the fungal order Sordariales.</title>
        <authorList>
            <person name="Hensen N."/>
            <person name="Bonometti L."/>
            <person name="Westerberg I."/>
            <person name="Brannstrom I.O."/>
            <person name="Guillou S."/>
            <person name="Cros-Aarteil S."/>
            <person name="Calhoun S."/>
            <person name="Haridas S."/>
            <person name="Kuo A."/>
            <person name="Mondo S."/>
            <person name="Pangilinan J."/>
            <person name="Riley R."/>
            <person name="LaButti K."/>
            <person name="Andreopoulos B."/>
            <person name="Lipzen A."/>
            <person name="Chen C."/>
            <person name="Yan M."/>
            <person name="Daum C."/>
            <person name="Ng V."/>
            <person name="Clum A."/>
            <person name="Steindorff A."/>
            <person name="Ohm R.A."/>
            <person name="Martin F."/>
            <person name="Silar P."/>
            <person name="Natvig D.O."/>
            <person name="Lalanne C."/>
            <person name="Gautier V."/>
            <person name="Ament-Velasquez S.L."/>
            <person name="Kruys A."/>
            <person name="Hutchinson M.I."/>
            <person name="Powell A.J."/>
            <person name="Barry K."/>
            <person name="Miller A.N."/>
            <person name="Grigoriev I.V."/>
            <person name="Debuchy R."/>
            <person name="Gladieux P."/>
            <person name="Hiltunen Thoren M."/>
            <person name="Johannesson H."/>
        </authorList>
    </citation>
    <scope>NUCLEOTIDE SEQUENCE</scope>
    <source>
        <strain evidence="3">CBS 103.79</strain>
    </source>
</reference>
<dbReference type="GO" id="GO:0030422">
    <property type="term" value="P:siRNA processing"/>
    <property type="evidence" value="ECO:0007669"/>
    <property type="project" value="TreeGrafter"/>
</dbReference>
<feature type="compositionally biased region" description="Polar residues" evidence="1">
    <location>
        <begin position="1423"/>
        <end position="1432"/>
    </location>
</feature>
<feature type="domain" description="RDRP core" evidence="2">
    <location>
        <begin position="504"/>
        <end position="1076"/>
    </location>
</feature>
<evidence type="ECO:0000256" key="1">
    <source>
        <dbReference type="SAM" id="MobiDB-lite"/>
    </source>
</evidence>
<accession>A0AAN6RY94</accession>
<name>A0AAN6RY94_9PEZI</name>
<dbReference type="InterPro" id="IPR007855">
    <property type="entry name" value="RDRP"/>
</dbReference>
<dbReference type="EMBL" id="MU855323">
    <property type="protein sequence ID" value="KAK3906606.1"/>
    <property type="molecule type" value="Genomic_DNA"/>
</dbReference>
<feature type="compositionally biased region" description="Basic and acidic residues" evidence="1">
    <location>
        <begin position="1405"/>
        <end position="1420"/>
    </location>
</feature>
<reference evidence="3" key="2">
    <citation type="submission" date="2023-05" db="EMBL/GenBank/DDBJ databases">
        <authorList>
            <consortium name="Lawrence Berkeley National Laboratory"/>
            <person name="Steindorff A."/>
            <person name="Hensen N."/>
            <person name="Bonometti L."/>
            <person name="Westerberg I."/>
            <person name="Brannstrom I.O."/>
            <person name="Guillou S."/>
            <person name="Cros-Aarteil S."/>
            <person name="Calhoun S."/>
            <person name="Haridas S."/>
            <person name="Kuo A."/>
            <person name="Mondo S."/>
            <person name="Pangilinan J."/>
            <person name="Riley R."/>
            <person name="Labutti K."/>
            <person name="Andreopoulos B."/>
            <person name="Lipzen A."/>
            <person name="Chen C."/>
            <person name="Yanf M."/>
            <person name="Daum C."/>
            <person name="Ng V."/>
            <person name="Clum A."/>
            <person name="Ohm R."/>
            <person name="Martin F."/>
            <person name="Silar P."/>
            <person name="Natvig D."/>
            <person name="Lalanne C."/>
            <person name="Gautier V."/>
            <person name="Ament-Velasquez S.L."/>
            <person name="Kruys A."/>
            <person name="Hutchinson M.I."/>
            <person name="Powell A.J."/>
            <person name="Barry K."/>
            <person name="Miller A.N."/>
            <person name="Grigoriev I.V."/>
            <person name="Debuchy R."/>
            <person name="Gladieux P."/>
            <person name="Thoren M.H."/>
            <person name="Johannesson H."/>
        </authorList>
    </citation>
    <scope>NUCLEOTIDE SEQUENCE</scope>
    <source>
        <strain evidence="3">CBS 103.79</strain>
    </source>
</reference>
<dbReference type="PANTHER" id="PTHR23079:SF55">
    <property type="entry name" value="RNA-DIRECTED RNA POLYMERASE"/>
    <property type="match status" value="1"/>
</dbReference>
<evidence type="ECO:0000313" key="4">
    <source>
        <dbReference type="Proteomes" id="UP001303889"/>
    </source>
</evidence>
<evidence type="ECO:0000259" key="2">
    <source>
        <dbReference type="Pfam" id="PF05183"/>
    </source>
</evidence>
<dbReference type="PANTHER" id="PTHR23079">
    <property type="entry name" value="RNA-DEPENDENT RNA POLYMERASE"/>
    <property type="match status" value="1"/>
</dbReference>
<proteinExistence type="predicted"/>
<dbReference type="GO" id="GO:0003723">
    <property type="term" value="F:RNA binding"/>
    <property type="evidence" value="ECO:0007669"/>
    <property type="project" value="UniProtKB-KW"/>
</dbReference>
<keyword evidence="4" id="KW-1185">Reference proteome</keyword>
<feature type="region of interest" description="Disordered" evidence="1">
    <location>
        <begin position="21"/>
        <end position="51"/>
    </location>
</feature>
<feature type="region of interest" description="Disordered" evidence="1">
    <location>
        <begin position="1319"/>
        <end position="1338"/>
    </location>
</feature>
<comment type="caution">
    <text evidence="3">The sequence shown here is derived from an EMBL/GenBank/DDBJ whole genome shotgun (WGS) entry which is preliminary data.</text>
</comment>
<organism evidence="3 4">
    <name type="scientific">Staphylotrichum tortipilum</name>
    <dbReference type="NCBI Taxonomy" id="2831512"/>
    <lineage>
        <taxon>Eukaryota</taxon>
        <taxon>Fungi</taxon>
        <taxon>Dikarya</taxon>
        <taxon>Ascomycota</taxon>
        <taxon>Pezizomycotina</taxon>
        <taxon>Sordariomycetes</taxon>
        <taxon>Sordariomycetidae</taxon>
        <taxon>Sordariales</taxon>
        <taxon>Chaetomiaceae</taxon>
        <taxon>Staphylotrichum</taxon>
    </lineage>
</organism>
<sequence>MADLGGTYQQLLLCQADNGHLAARPSSRPPEGRHPHRRRNGDRGPLGQELAPVAGPFRALPAGAPGLPGTLRPPLPSGTLYQAPAIPPTWGLRNSVTINLRAVPPNATTWDIRQFFKRFGRVVWVELDPSQGALRSGKVRFEPPPTDSSFFRDGKCYIDIDGVTCPVIVEFPRQRSDELTLTTPLGNTCPASLVLRPEKLTFGILPQPTAFMPKKEVISLGRDLELQLTVDLRRKKFTIHFPLFVGRELQCYRIDIKFGIIKSIHWTTTDKSCSSLLIRVDGPPLFRKKQDRADGDAWADRLIWGEDELWNRVVDIKPSSQAPKTEPVSLDQEPGMIDLGRWTTYWIDLSNSTRTQWSVMETHLCDWNIATKADVDFTQVPDEKPGLWSMLADQLTPTESENGPSWDNDLSLLSQTAHLEVCLSHDIFCEHNITREFLEKLLGLSETPSNFGINRARLVLEYAADQGQPVHNPMNLFQDKDAMTYYPATLHIPDYCALVRKVTVTPTRIYFNTPTVETTNRIVRHYKLIKDFFIRVQFIDELLDGRIRACEVDRDDELYTRVYRVMLRGIRMGRWHWKFLAFGNSQIRESGAFFFCEPEDQVVTCDSIRQWMGDFSHISSVAKFAARLGQCFSTTRLLHSIPTPHILEIPDVEKDGFCFTDGVGKISQTLAGLVADDWKIFPPPSAFQFRMGGCKGVLVTWPEPKGTEVWVRPSQRKFSAKYNRLEIIRCSQFSCATLNRQTISILSCLGVPDEVFTDMMAVQISNYNTAMTDMPKAVELLNSYVDENMTTATIALLVENGFMHTREPFVRTVLQLWRSWSIKALKEKAKLIVDQGAFLLGCVDETGTLRGHSKATEGRRKIPDDKLPQIFVQVPDPKDRGAYRVITGLCLVGRNPSLHPGDIRVVQAVDVPELRRLRDVVVFPLNGDQDVPSMCSGGDLDGDDFFVIWDPKLLPPEREWGHSPMNYSAPMPLVEPGASMAKSLASFFVLFMKNDRLPLIAHAHLATADHEPEGAKHSKCLKLAELHSTAVDYVKTGIPAAWDKKLDPRKYPHFMEKSRGKTYHSNTVLGKLYDMVGKEDFDNGQNYMLPFDDRVLKQYKLDNALLKEARKIKTQYDIAMRRAMGQLEIRTEFEVWTAFVLSKPRVGSDYKVQEKVGGEAAGLKKQFRDLCTAVIEKHQLNKLEFVAAMYTVTWEEMQIALYEARKPHLLPNGTVGLRRVTARSMPLISFPWLFPREMCLIAGEAEKVAELVGKPLVKPEPNGAGRAEPELELAGMDSTRTNDGQVIHRGETLRLFRHHSGDDEEGFYCNEVMLDSEPAQDATAGGERASQAPPAGSPILKISQQTAHASKGSSILDLLSLEDPFPSIDWSAARLTTDKEPAQPAPAADGGSEASRANSQQNEDGETKNGEDSEEPRKPATESVFSDSNTSWDRVASPGLESSAEWEPVEYISLLANGLALGGPRLNASDLSGPVPAPLLNVGDGEMLGLNLAGGAVAGANWDQEVRESDSEVEYEEEIIEFEAETVMEQAARFA</sequence>
<evidence type="ECO:0000313" key="3">
    <source>
        <dbReference type="EMBL" id="KAK3906606.1"/>
    </source>
</evidence>
<dbReference type="GO" id="GO:0003968">
    <property type="term" value="F:RNA-directed RNA polymerase activity"/>
    <property type="evidence" value="ECO:0007669"/>
    <property type="project" value="UniProtKB-KW"/>
</dbReference>
<feature type="region of interest" description="Disordered" evidence="1">
    <location>
        <begin position="1377"/>
        <end position="1436"/>
    </location>
</feature>